<comment type="similarity">
    <text evidence="1">Belongs to the ATP-dependent AMP-binding enzyme family.</text>
</comment>
<evidence type="ECO:0000259" key="2">
    <source>
        <dbReference type="Pfam" id="PF00501"/>
    </source>
</evidence>
<protein>
    <submittedName>
        <fullName evidence="4">Acyl-CoA synthetase</fullName>
    </submittedName>
</protein>
<feature type="domain" description="AMP-binding enzyme C-terminal" evidence="3">
    <location>
        <begin position="299"/>
        <end position="360"/>
    </location>
</feature>
<dbReference type="Pfam" id="PF00501">
    <property type="entry name" value="AMP-binding"/>
    <property type="match status" value="1"/>
</dbReference>
<dbReference type="RefSeq" id="WP_111480801.1">
    <property type="nucleotide sequence ID" value="NZ_QHKM01000017.1"/>
</dbReference>
<dbReference type="InterPro" id="IPR025110">
    <property type="entry name" value="AMP-bd_C"/>
</dbReference>
<dbReference type="Pfam" id="PF13193">
    <property type="entry name" value="AMP-binding_C"/>
    <property type="match status" value="1"/>
</dbReference>
<feature type="domain" description="AMP-dependent synthetase/ligase" evidence="2">
    <location>
        <begin position="54"/>
        <end position="209"/>
    </location>
</feature>
<organism evidence="4 5">
    <name type="scientific">Hymenobacter edaphi</name>
    <dbReference type="NCBI Taxonomy" id="2211146"/>
    <lineage>
        <taxon>Bacteria</taxon>
        <taxon>Pseudomonadati</taxon>
        <taxon>Bacteroidota</taxon>
        <taxon>Cytophagia</taxon>
        <taxon>Cytophagales</taxon>
        <taxon>Hymenobacteraceae</taxon>
        <taxon>Hymenobacter</taxon>
    </lineage>
</organism>
<dbReference type="InterPro" id="IPR000873">
    <property type="entry name" value="AMP-dep_synth/lig_dom"/>
</dbReference>
<evidence type="ECO:0000313" key="5">
    <source>
        <dbReference type="Proteomes" id="UP000248553"/>
    </source>
</evidence>
<comment type="caution">
    <text evidence="4">The sequence shown here is derived from an EMBL/GenBank/DDBJ whole genome shotgun (WGS) entry which is preliminary data.</text>
</comment>
<dbReference type="InterPro" id="IPR042099">
    <property type="entry name" value="ANL_N_sf"/>
</dbReference>
<keyword evidence="5" id="KW-1185">Reference proteome</keyword>
<dbReference type="EMBL" id="QHKM01000017">
    <property type="protein sequence ID" value="RAK62074.1"/>
    <property type="molecule type" value="Genomic_DNA"/>
</dbReference>
<sequence length="376" mass="41225">MPATTAPDALLLNGHRYRYADIQEYPGHAGHDINGYEARVLDFCRQWLNGVQEFVLTTSGSTGPAQPITLRRSQLEASARRTMNHLGLGVGQRMLVCLNCEYIGGMMMLVRAFEYGLHLTITEPVSDPFALLPPDAAFDFGSFVPLQLRAVLAAGHAPRLEQMRAILIGGAAVDAGLLQLAAPLQVPLYHTYGMTETCSHVALRRLNGPEASPYYRLLPGLHAEQDARGCLAIRGDVTSQELVQTNDLVRFAAHDHHLFEWLGRADFVINSGGVKVPAEKVEQVLEVTLAELGHLGRRALVTGRPDERLGQQVTAVVEGEPLPAAAWEAVLALLRERLGRYEVPRAVYYAPQFAQTANGKLDRRATLAGLEPVMDW</sequence>
<dbReference type="GO" id="GO:0006631">
    <property type="term" value="P:fatty acid metabolic process"/>
    <property type="evidence" value="ECO:0007669"/>
    <property type="project" value="TreeGrafter"/>
</dbReference>
<gene>
    <name evidence="4" type="ORF">DLM85_24360</name>
</gene>
<dbReference type="SUPFAM" id="SSF56801">
    <property type="entry name" value="Acetyl-CoA synthetase-like"/>
    <property type="match status" value="1"/>
</dbReference>
<evidence type="ECO:0000313" key="4">
    <source>
        <dbReference type="EMBL" id="RAK62074.1"/>
    </source>
</evidence>
<evidence type="ECO:0000259" key="3">
    <source>
        <dbReference type="Pfam" id="PF13193"/>
    </source>
</evidence>
<dbReference type="GO" id="GO:0031956">
    <property type="term" value="F:medium-chain fatty acid-CoA ligase activity"/>
    <property type="evidence" value="ECO:0007669"/>
    <property type="project" value="TreeGrafter"/>
</dbReference>
<dbReference type="OrthoDB" id="8870348at2"/>
<dbReference type="Gene3D" id="3.40.50.12780">
    <property type="entry name" value="N-terminal domain of ligase-like"/>
    <property type="match status" value="1"/>
</dbReference>
<evidence type="ECO:0000256" key="1">
    <source>
        <dbReference type="ARBA" id="ARBA00006432"/>
    </source>
</evidence>
<dbReference type="InterPro" id="IPR045851">
    <property type="entry name" value="AMP-bd_C_sf"/>
</dbReference>
<dbReference type="Proteomes" id="UP000248553">
    <property type="component" value="Unassembled WGS sequence"/>
</dbReference>
<dbReference type="AlphaFoldDB" id="A0A328B8C8"/>
<reference evidence="5" key="1">
    <citation type="submission" date="2018-05" db="EMBL/GenBank/DDBJ databases">
        <authorList>
            <person name="Nie L."/>
        </authorList>
    </citation>
    <scope>NUCLEOTIDE SEQUENCE [LARGE SCALE GENOMIC DNA]</scope>
    <source>
        <strain evidence="5">NL</strain>
    </source>
</reference>
<dbReference type="PANTHER" id="PTHR43201:SF8">
    <property type="entry name" value="ACYL-COA SYNTHETASE FAMILY MEMBER 3"/>
    <property type="match status" value="1"/>
</dbReference>
<dbReference type="PANTHER" id="PTHR43201">
    <property type="entry name" value="ACYL-COA SYNTHETASE"/>
    <property type="match status" value="1"/>
</dbReference>
<accession>A0A328B8C8</accession>
<dbReference type="Gene3D" id="3.30.300.30">
    <property type="match status" value="1"/>
</dbReference>
<proteinExistence type="inferred from homology"/>
<name>A0A328B8C8_9BACT</name>